<evidence type="ECO:0000313" key="2">
    <source>
        <dbReference type="EMBL" id="CAH2293482.1"/>
    </source>
</evidence>
<keyword evidence="3" id="KW-1185">Reference proteome</keyword>
<feature type="region of interest" description="Disordered" evidence="1">
    <location>
        <begin position="1"/>
        <end position="28"/>
    </location>
</feature>
<name>A0AAD1W4M0_PELCU</name>
<organism evidence="2 3">
    <name type="scientific">Pelobates cultripes</name>
    <name type="common">Western spadefoot toad</name>
    <dbReference type="NCBI Taxonomy" id="61616"/>
    <lineage>
        <taxon>Eukaryota</taxon>
        <taxon>Metazoa</taxon>
        <taxon>Chordata</taxon>
        <taxon>Craniata</taxon>
        <taxon>Vertebrata</taxon>
        <taxon>Euteleostomi</taxon>
        <taxon>Amphibia</taxon>
        <taxon>Batrachia</taxon>
        <taxon>Anura</taxon>
        <taxon>Pelobatoidea</taxon>
        <taxon>Pelobatidae</taxon>
        <taxon>Pelobates</taxon>
    </lineage>
</organism>
<dbReference type="AlphaFoldDB" id="A0AAD1W4M0"/>
<accession>A0AAD1W4M0</accession>
<gene>
    <name evidence="2" type="ORF">PECUL_23A008352</name>
</gene>
<protein>
    <submittedName>
        <fullName evidence="2">Uncharacterized protein</fullName>
    </submittedName>
</protein>
<evidence type="ECO:0000313" key="3">
    <source>
        <dbReference type="Proteomes" id="UP001295444"/>
    </source>
</evidence>
<proteinExistence type="predicted"/>
<reference evidence="2" key="1">
    <citation type="submission" date="2022-03" db="EMBL/GenBank/DDBJ databases">
        <authorList>
            <person name="Alioto T."/>
            <person name="Alioto T."/>
            <person name="Gomez Garrido J."/>
        </authorList>
    </citation>
    <scope>NUCLEOTIDE SEQUENCE</scope>
</reference>
<dbReference type="Proteomes" id="UP001295444">
    <property type="component" value="Chromosome 05"/>
</dbReference>
<evidence type="ECO:0000256" key="1">
    <source>
        <dbReference type="SAM" id="MobiDB-lite"/>
    </source>
</evidence>
<dbReference type="EMBL" id="OW240916">
    <property type="protein sequence ID" value="CAH2293482.1"/>
    <property type="molecule type" value="Genomic_DNA"/>
</dbReference>
<sequence length="67" mass="7442">MSLRTALRERKEAPAVTGHKDSGRGRSRDLRHMMQHAEPGDHRGVACYPHTTKQPSIATQVGCRGSY</sequence>